<feature type="domain" description="Thioredoxin" evidence="6">
    <location>
        <begin position="232"/>
        <end position="332"/>
    </location>
</feature>
<evidence type="ECO:0000256" key="3">
    <source>
        <dbReference type="ARBA" id="ARBA00023157"/>
    </source>
</evidence>
<dbReference type="OrthoDB" id="750178at2"/>
<name>H1YC97_9SPHI</name>
<dbReference type="HOGENOM" id="CLU_042529_1_0_10"/>
<dbReference type="InterPro" id="IPR025380">
    <property type="entry name" value="DUF4369"/>
</dbReference>
<dbReference type="SUPFAM" id="SSF52833">
    <property type="entry name" value="Thioredoxin-like"/>
    <property type="match status" value="1"/>
</dbReference>
<dbReference type="EMBL" id="CM001403">
    <property type="protein sequence ID" value="EHQ30088.1"/>
    <property type="molecule type" value="Genomic_DNA"/>
</dbReference>
<dbReference type="Pfam" id="PF14289">
    <property type="entry name" value="DUF4369"/>
    <property type="match status" value="1"/>
</dbReference>
<keyword evidence="8" id="KW-1185">Reference proteome</keyword>
<dbReference type="PANTHER" id="PTHR42852:SF6">
    <property type="entry name" value="THIOL:DISULFIDE INTERCHANGE PROTEIN DSBE"/>
    <property type="match status" value="1"/>
</dbReference>
<dbReference type="AlphaFoldDB" id="H1YC97"/>
<dbReference type="GO" id="GO:0016209">
    <property type="term" value="F:antioxidant activity"/>
    <property type="evidence" value="ECO:0007669"/>
    <property type="project" value="InterPro"/>
</dbReference>
<sequence>MKLKYFRTSILWVLLPVFAMAQSADVTVSGKFDATHNGDTVTVLYQSGKKFTLGSGIIKNSTVTINLVAPPPQVIHLSMGRTVPHDQRSIYVSTGNITFTTRDSLKYAVVSGGSKLTEDYDRMNKPVALISDQKFRYWSQLNAIPAGQRNGQQAKMIEARVEDLKKQESAAIYQAIDDNPNSYIALMFLINISGSVVSYDTAMPHFEKLSAELKSSPEGKALEEKILAGKSKRAGLMAADFESLTPEGKTLRLSDVMAASKYTLVDFWASWCIPCRAENPNVVKAYMAYHDKGFNVLSVSLDNKADNWKAAIAKDGMPWLHVSSLLGHSRQL</sequence>
<dbReference type="Pfam" id="PF00578">
    <property type="entry name" value="AhpC-TSA"/>
    <property type="match status" value="1"/>
</dbReference>
<reference evidence="7" key="1">
    <citation type="submission" date="2011-09" db="EMBL/GenBank/DDBJ databases">
        <title>The permanent draft genome of Mucilaginibacter paludis DSM 18603.</title>
        <authorList>
            <consortium name="US DOE Joint Genome Institute (JGI-PGF)"/>
            <person name="Lucas S."/>
            <person name="Han J."/>
            <person name="Lapidus A."/>
            <person name="Bruce D."/>
            <person name="Goodwin L."/>
            <person name="Pitluck S."/>
            <person name="Peters L."/>
            <person name="Kyrpides N."/>
            <person name="Mavromatis K."/>
            <person name="Ivanova N."/>
            <person name="Mikhailova N."/>
            <person name="Held B."/>
            <person name="Detter J.C."/>
            <person name="Tapia R."/>
            <person name="Han C."/>
            <person name="Land M."/>
            <person name="Hauser L."/>
            <person name="Markowitz V."/>
            <person name="Cheng J.-F."/>
            <person name="Hugenholtz P."/>
            <person name="Woyke T."/>
            <person name="Wu D."/>
            <person name="Tindall B."/>
            <person name="Brambilla E."/>
            <person name="Klenk H.-P."/>
            <person name="Eisen J.A."/>
        </authorList>
    </citation>
    <scope>NUCLEOTIDE SEQUENCE [LARGE SCALE GENOMIC DNA]</scope>
    <source>
        <strain evidence="7">DSM 18603</strain>
    </source>
</reference>
<gene>
    <name evidence="7" type="ORF">Mucpa_6029</name>
</gene>
<dbReference type="InterPro" id="IPR000866">
    <property type="entry name" value="AhpC/TSA"/>
</dbReference>
<evidence type="ECO:0000313" key="7">
    <source>
        <dbReference type="EMBL" id="EHQ30088.1"/>
    </source>
</evidence>
<dbReference type="PROSITE" id="PS51352">
    <property type="entry name" value="THIOREDOXIN_2"/>
    <property type="match status" value="1"/>
</dbReference>
<organism evidence="7 8">
    <name type="scientific">Mucilaginibacter paludis DSM 18603</name>
    <dbReference type="NCBI Taxonomy" id="714943"/>
    <lineage>
        <taxon>Bacteria</taxon>
        <taxon>Pseudomonadati</taxon>
        <taxon>Bacteroidota</taxon>
        <taxon>Sphingobacteriia</taxon>
        <taxon>Sphingobacteriales</taxon>
        <taxon>Sphingobacteriaceae</taxon>
        <taxon>Mucilaginibacter</taxon>
    </lineage>
</organism>
<feature type="signal peptide" evidence="5">
    <location>
        <begin position="1"/>
        <end position="21"/>
    </location>
</feature>
<evidence type="ECO:0000256" key="1">
    <source>
        <dbReference type="ARBA" id="ARBA00004196"/>
    </source>
</evidence>
<keyword evidence="5" id="KW-0732">Signal</keyword>
<dbReference type="InterPro" id="IPR013766">
    <property type="entry name" value="Thioredoxin_domain"/>
</dbReference>
<dbReference type="GO" id="GO:0016491">
    <property type="term" value="F:oxidoreductase activity"/>
    <property type="evidence" value="ECO:0007669"/>
    <property type="project" value="InterPro"/>
</dbReference>
<dbReference type="GO" id="GO:0017004">
    <property type="term" value="P:cytochrome complex assembly"/>
    <property type="evidence" value="ECO:0007669"/>
    <property type="project" value="UniProtKB-KW"/>
</dbReference>
<dbReference type="eggNOG" id="COG0526">
    <property type="taxonomic scope" value="Bacteria"/>
</dbReference>
<evidence type="ECO:0000259" key="6">
    <source>
        <dbReference type="PROSITE" id="PS51352"/>
    </source>
</evidence>
<evidence type="ECO:0000256" key="5">
    <source>
        <dbReference type="SAM" id="SignalP"/>
    </source>
</evidence>
<dbReference type="Gene3D" id="3.40.30.10">
    <property type="entry name" value="Glutaredoxin"/>
    <property type="match status" value="1"/>
</dbReference>
<dbReference type="RefSeq" id="WP_008511611.1">
    <property type="nucleotide sequence ID" value="NZ_CM001403.1"/>
</dbReference>
<dbReference type="CDD" id="cd02966">
    <property type="entry name" value="TlpA_like_family"/>
    <property type="match status" value="1"/>
</dbReference>
<dbReference type="PANTHER" id="PTHR42852">
    <property type="entry name" value="THIOL:DISULFIDE INTERCHANGE PROTEIN DSBE"/>
    <property type="match status" value="1"/>
</dbReference>
<protein>
    <submittedName>
        <fullName evidence="7">Alkyl hydroperoxide reductase/ Thiol specific antioxidant/ Mal allergen</fullName>
    </submittedName>
</protein>
<evidence type="ECO:0000256" key="2">
    <source>
        <dbReference type="ARBA" id="ARBA00022748"/>
    </source>
</evidence>
<evidence type="ECO:0000256" key="4">
    <source>
        <dbReference type="ARBA" id="ARBA00023284"/>
    </source>
</evidence>
<evidence type="ECO:0000313" key="8">
    <source>
        <dbReference type="Proteomes" id="UP000002774"/>
    </source>
</evidence>
<feature type="chain" id="PRO_5003557216" evidence="5">
    <location>
        <begin position="22"/>
        <end position="332"/>
    </location>
</feature>
<accession>H1YC97</accession>
<comment type="subcellular location">
    <subcellularLocation>
        <location evidence="1">Cell envelope</location>
    </subcellularLocation>
</comment>
<keyword evidence="2" id="KW-0201">Cytochrome c-type biogenesis</keyword>
<keyword evidence="4" id="KW-0676">Redox-active center</keyword>
<dbReference type="Proteomes" id="UP000002774">
    <property type="component" value="Chromosome"/>
</dbReference>
<dbReference type="GO" id="GO:0030313">
    <property type="term" value="C:cell envelope"/>
    <property type="evidence" value="ECO:0007669"/>
    <property type="project" value="UniProtKB-SubCell"/>
</dbReference>
<dbReference type="InterPro" id="IPR050553">
    <property type="entry name" value="Thioredoxin_ResA/DsbE_sf"/>
</dbReference>
<keyword evidence="3" id="KW-1015">Disulfide bond</keyword>
<dbReference type="STRING" id="714943.Mucpa_6029"/>
<proteinExistence type="predicted"/>
<dbReference type="InterPro" id="IPR036249">
    <property type="entry name" value="Thioredoxin-like_sf"/>
</dbReference>